<organism evidence="6 7">
    <name type="scientific">Littorina saxatilis</name>
    <dbReference type="NCBI Taxonomy" id="31220"/>
    <lineage>
        <taxon>Eukaryota</taxon>
        <taxon>Metazoa</taxon>
        <taxon>Spiralia</taxon>
        <taxon>Lophotrochozoa</taxon>
        <taxon>Mollusca</taxon>
        <taxon>Gastropoda</taxon>
        <taxon>Caenogastropoda</taxon>
        <taxon>Littorinimorpha</taxon>
        <taxon>Littorinoidea</taxon>
        <taxon>Littorinidae</taxon>
        <taxon>Littorina</taxon>
    </lineage>
</organism>
<dbReference type="GO" id="GO:0006120">
    <property type="term" value="P:mitochondrial electron transport, NADH to ubiquinone"/>
    <property type="evidence" value="ECO:0007669"/>
    <property type="project" value="TreeGrafter"/>
</dbReference>
<comment type="similarity">
    <text evidence="2">Belongs to the CIA30 family.</text>
</comment>
<dbReference type="GO" id="GO:0005739">
    <property type="term" value="C:mitochondrion"/>
    <property type="evidence" value="ECO:0007669"/>
    <property type="project" value="UniProtKB-SubCell"/>
</dbReference>
<dbReference type="InterPro" id="IPR039131">
    <property type="entry name" value="NDUFAF1"/>
</dbReference>
<feature type="domain" description="NADH:ubiquinone oxidoreductase intermediate-associated protein 30" evidence="5">
    <location>
        <begin position="108"/>
        <end position="281"/>
    </location>
</feature>
<evidence type="ECO:0000313" key="7">
    <source>
        <dbReference type="Proteomes" id="UP001374579"/>
    </source>
</evidence>
<evidence type="ECO:0000256" key="1">
    <source>
        <dbReference type="ARBA" id="ARBA00004173"/>
    </source>
</evidence>
<comment type="caution">
    <text evidence="6">The sequence shown here is derived from an EMBL/GenBank/DDBJ whole genome shotgun (WGS) entry which is preliminary data.</text>
</comment>
<dbReference type="InterPro" id="IPR008979">
    <property type="entry name" value="Galactose-bd-like_sf"/>
</dbReference>
<dbReference type="PANTHER" id="PTHR13194">
    <property type="entry name" value="COMPLEX I INTERMEDIATE-ASSOCIATED PROTEIN 30"/>
    <property type="match status" value="1"/>
</dbReference>
<reference evidence="6 7" key="1">
    <citation type="submission" date="2024-02" db="EMBL/GenBank/DDBJ databases">
        <title>Chromosome-scale genome assembly of the rough periwinkle Littorina saxatilis.</title>
        <authorList>
            <person name="De Jode A."/>
            <person name="Faria R."/>
            <person name="Formenti G."/>
            <person name="Sims Y."/>
            <person name="Smith T.P."/>
            <person name="Tracey A."/>
            <person name="Wood J.M.D."/>
            <person name="Zagrodzka Z.B."/>
            <person name="Johannesson K."/>
            <person name="Butlin R.K."/>
            <person name="Leder E.H."/>
        </authorList>
    </citation>
    <scope>NUCLEOTIDE SEQUENCE [LARGE SCALE GENOMIC DNA]</scope>
    <source>
        <strain evidence="6">Snail1</strain>
        <tissue evidence="6">Muscle</tissue>
    </source>
</reference>
<proteinExistence type="inferred from homology"/>
<keyword evidence="4" id="KW-0143">Chaperone</keyword>
<dbReference type="EMBL" id="JBAMIC010000008">
    <property type="protein sequence ID" value="KAK7103758.1"/>
    <property type="molecule type" value="Genomic_DNA"/>
</dbReference>
<dbReference type="GO" id="GO:0032981">
    <property type="term" value="P:mitochondrial respiratory chain complex I assembly"/>
    <property type="evidence" value="ECO:0007669"/>
    <property type="project" value="TreeGrafter"/>
</dbReference>
<keyword evidence="7" id="KW-1185">Reference proteome</keyword>
<dbReference type="AlphaFoldDB" id="A0AAN9GCA6"/>
<sequence length="310" mass="36041">MARRLLQTNPSIILCRCQQTINKTTAEAIFGHQTHHVLRQQAACMSVWEKDKKSGYGKPIDVPKTKMIKDGVKILGSEMGVWCDEMKEKFTADRNIFDIRHEDYEYVWKFYDQESVADWMLTTDKDNNDGFSQANFTFTKNKTGLFHGHLSQQVPKDGIVKRTGYCNIRSPTKILSFKREDVHDWTPFTHLLMKVRGDGRPYMLTVGMDRFFDISWHDQYHYTLFTRGGPYWQTAKIPFSKFYVTSKGRIQDKQEAIPLEKVKHLGITVGDGNEGPFYLEIDSIAVMRDENHQEQFAYESYEANPAHVNT</sequence>
<evidence type="ECO:0000259" key="5">
    <source>
        <dbReference type="Pfam" id="PF08547"/>
    </source>
</evidence>
<dbReference type="Pfam" id="PF08547">
    <property type="entry name" value="CIA30"/>
    <property type="match status" value="1"/>
</dbReference>
<dbReference type="Proteomes" id="UP001374579">
    <property type="component" value="Unassembled WGS sequence"/>
</dbReference>
<evidence type="ECO:0000313" key="6">
    <source>
        <dbReference type="EMBL" id="KAK7103758.1"/>
    </source>
</evidence>
<comment type="subcellular location">
    <subcellularLocation>
        <location evidence="1">Mitochondrion</location>
    </subcellularLocation>
</comment>
<dbReference type="InterPro" id="IPR013857">
    <property type="entry name" value="NADH-UbQ_OxRdtase-assoc_prot30"/>
</dbReference>
<keyword evidence="3" id="KW-0496">Mitochondrion</keyword>
<gene>
    <name evidence="6" type="ORF">V1264_018594</name>
</gene>
<name>A0AAN9GCA6_9CAEN</name>
<accession>A0AAN9GCA6</accession>
<dbReference type="PANTHER" id="PTHR13194:SF18">
    <property type="entry name" value="COMPLEX I INTERMEDIATE-ASSOCIATED PROTEIN 30, MITOCHONDRIAL"/>
    <property type="match status" value="1"/>
</dbReference>
<dbReference type="GO" id="GO:0051082">
    <property type="term" value="F:unfolded protein binding"/>
    <property type="evidence" value="ECO:0007669"/>
    <property type="project" value="TreeGrafter"/>
</dbReference>
<evidence type="ECO:0000256" key="2">
    <source>
        <dbReference type="ARBA" id="ARBA00007884"/>
    </source>
</evidence>
<protein>
    <recommendedName>
        <fullName evidence="5">NADH:ubiquinone oxidoreductase intermediate-associated protein 30 domain-containing protein</fullName>
    </recommendedName>
</protein>
<evidence type="ECO:0000256" key="3">
    <source>
        <dbReference type="ARBA" id="ARBA00023128"/>
    </source>
</evidence>
<evidence type="ECO:0000256" key="4">
    <source>
        <dbReference type="ARBA" id="ARBA00023186"/>
    </source>
</evidence>
<dbReference type="SUPFAM" id="SSF49785">
    <property type="entry name" value="Galactose-binding domain-like"/>
    <property type="match status" value="1"/>
</dbReference>